<evidence type="ECO:0008006" key="10">
    <source>
        <dbReference type="Google" id="ProtNLM"/>
    </source>
</evidence>
<evidence type="ECO:0000256" key="4">
    <source>
        <dbReference type="ARBA" id="ARBA00023242"/>
    </source>
</evidence>
<comment type="similarity">
    <text evidence="3">Belongs to the IPI1/TEX10 family.</text>
</comment>
<protein>
    <recommendedName>
        <fullName evidence="10">Pre-rRNA-processing protein Ipi1 N-terminal domain-containing protein</fullName>
    </recommendedName>
</protein>
<dbReference type="PANTHER" id="PTHR16056">
    <property type="entry name" value="REGULATOR OF MICROTUBULE DYNAMICS PROTEIN"/>
    <property type="match status" value="1"/>
</dbReference>
<dbReference type="InterPro" id="IPR011989">
    <property type="entry name" value="ARM-like"/>
</dbReference>
<keyword evidence="4" id="KW-0539">Nucleus</keyword>
<dbReference type="GO" id="GO:0005634">
    <property type="term" value="C:nucleus"/>
    <property type="evidence" value="ECO:0007669"/>
    <property type="project" value="UniProtKB-SubCell"/>
</dbReference>
<accession>A0A9Q0HAV2</accession>
<dbReference type="Pfam" id="PF12333">
    <property type="entry name" value="Ipi1_N"/>
    <property type="match status" value="1"/>
</dbReference>
<reference evidence="8" key="1">
    <citation type="journal article" date="2023" name="Plant J.">
        <title>The genome of the king protea, Protea cynaroides.</title>
        <authorList>
            <person name="Chang J."/>
            <person name="Duong T.A."/>
            <person name="Schoeman C."/>
            <person name="Ma X."/>
            <person name="Roodt D."/>
            <person name="Barker N."/>
            <person name="Li Z."/>
            <person name="Van de Peer Y."/>
            <person name="Mizrachi E."/>
        </authorList>
    </citation>
    <scope>NUCLEOTIDE SEQUENCE</scope>
    <source>
        <tissue evidence="8">Young leaves</tissue>
    </source>
</reference>
<name>A0A9Q0HAV2_9MAGN</name>
<dbReference type="InterPro" id="IPR024679">
    <property type="entry name" value="Ipi1_N"/>
</dbReference>
<evidence type="ECO:0000313" key="8">
    <source>
        <dbReference type="EMBL" id="KAJ4961285.1"/>
    </source>
</evidence>
<proteinExistence type="inferred from homology"/>
<keyword evidence="9" id="KW-1185">Reference proteome</keyword>
<dbReference type="InterPro" id="IPR057949">
    <property type="entry name" value="TPR_TEX10"/>
</dbReference>
<dbReference type="Proteomes" id="UP001141806">
    <property type="component" value="Unassembled WGS sequence"/>
</dbReference>
<dbReference type="InterPro" id="IPR016024">
    <property type="entry name" value="ARM-type_fold"/>
</dbReference>
<feature type="domain" description="Pre-rRNA-processing protein Ipi1 N-terminal" evidence="6">
    <location>
        <begin position="145"/>
        <end position="208"/>
    </location>
</feature>
<gene>
    <name evidence="8" type="ORF">NE237_021195</name>
</gene>
<dbReference type="OrthoDB" id="361362at2759"/>
<feature type="domain" description="TEX10-like TPR repeats" evidence="7">
    <location>
        <begin position="496"/>
        <end position="848"/>
    </location>
</feature>
<dbReference type="FunFam" id="1.25.10.10:FF:000348">
    <property type="entry name" value="uncharacterized protein LOC106763108 isoform X2"/>
    <property type="match status" value="1"/>
</dbReference>
<evidence type="ECO:0000313" key="9">
    <source>
        <dbReference type="Proteomes" id="UP001141806"/>
    </source>
</evidence>
<comment type="subcellular location">
    <subcellularLocation>
        <location evidence="1">Nucleus</location>
        <location evidence="1">Nucleolus</location>
    </subcellularLocation>
    <subcellularLocation>
        <location evidence="2">Nucleus</location>
        <location evidence="2">Nucleoplasm</location>
    </subcellularLocation>
</comment>
<organism evidence="8 9">
    <name type="scientific">Protea cynaroides</name>
    <dbReference type="NCBI Taxonomy" id="273540"/>
    <lineage>
        <taxon>Eukaryota</taxon>
        <taxon>Viridiplantae</taxon>
        <taxon>Streptophyta</taxon>
        <taxon>Embryophyta</taxon>
        <taxon>Tracheophyta</taxon>
        <taxon>Spermatophyta</taxon>
        <taxon>Magnoliopsida</taxon>
        <taxon>Proteales</taxon>
        <taxon>Proteaceae</taxon>
        <taxon>Protea</taxon>
    </lineage>
</organism>
<sequence length="884" mass="100519">MGRSKPPCSKKQRGVDFNKIKRKIGRKLPPPKNATSTEIKSKAIILPEQSVASNKAGLAVSKKGLTLKELLQQTSHHNAKVRKDALMGIRQLVHRFPAELKLHKLAILENLRVRISDKDKVVREMLYQLLKEVIFPGSKEDIPGPFISSIMYSIFNAMTDLAIDIRLMAFKFFDLVVQHNPSSFLPYADKVLQNYEDMLRKNQVYLHDKGKVKSALDGLVRGLSLLPCKERKTDPSDEKVLETQRTLHAFELEEPMVHTGISSIIKKLKDLMPVLVNCFLEFTSAVRQMPVLETQSFDCMQCALQSIDLAGKFLFYGINKHQTAYDGPDVMAWGENAMPVFLRKLFEVFPLKSTQPLSEKDLDRYFVLNAGITEIFLHFSEWTCTNIILVEKFLEFMETSMFGQNCGNIRSSKALREKHLVSLLQFIPKLVSQIAGDWKSRLLQAFTIAFKNCKTESSLKLVCLSAIKEMLLPVSRKQGTLLLDATDSEILDHQITWLRELPLLLLQFGDKHLSSLKVVLNLLLCLVQYSPVNSSLAWEYENMQYSLRDFYCTCLDNGSICYGPFIKLPRDCQELSICCLYYFSSLDSLLLRALSCCCLSNNLEPFVLFKIIEVLHAAYKAGHVQIADHISFFVTLLARFRVYPENFYPSSESDEKISNHGTFKAITSAVCSCLSQMGDDNLVLQTLEKIIVDEINLNLPLYNKCALLRILVILDSRPTRLSEQSIIKLSKSLLEYLIDAASSIPENADGSSDSVRLRICRYLLIPCFFMFDRSDKLLNLVLDLMGSSIGESNTSDEFAFDQSRQICAIASILLFMYKDVKIQRRLLLCRVEVHQILQNILLQSSTETNMSLGQRHRVQSAFDQLQSGTTRLYCWNNDAPKKNS</sequence>
<feature type="region of interest" description="Disordered" evidence="5">
    <location>
        <begin position="1"/>
        <end position="36"/>
    </location>
</feature>
<evidence type="ECO:0000256" key="2">
    <source>
        <dbReference type="ARBA" id="ARBA00004642"/>
    </source>
</evidence>
<evidence type="ECO:0000259" key="7">
    <source>
        <dbReference type="Pfam" id="PF25781"/>
    </source>
</evidence>
<dbReference type="Gene3D" id="1.25.10.10">
    <property type="entry name" value="Leucine-rich Repeat Variant"/>
    <property type="match status" value="1"/>
</dbReference>
<evidence type="ECO:0000256" key="3">
    <source>
        <dbReference type="ARBA" id="ARBA00006427"/>
    </source>
</evidence>
<dbReference type="Pfam" id="PF25781">
    <property type="entry name" value="TPR_TEX10"/>
    <property type="match status" value="1"/>
</dbReference>
<dbReference type="SUPFAM" id="SSF48371">
    <property type="entry name" value="ARM repeat"/>
    <property type="match status" value="2"/>
</dbReference>
<dbReference type="EMBL" id="JAMYWD010000009">
    <property type="protein sequence ID" value="KAJ4961285.1"/>
    <property type="molecule type" value="Genomic_DNA"/>
</dbReference>
<dbReference type="AlphaFoldDB" id="A0A9Q0HAV2"/>
<evidence type="ECO:0000259" key="6">
    <source>
        <dbReference type="Pfam" id="PF12333"/>
    </source>
</evidence>
<dbReference type="PANTHER" id="PTHR16056:SF2">
    <property type="entry name" value="TESTIS-EXPRESSED PROTEIN 10"/>
    <property type="match status" value="1"/>
</dbReference>
<evidence type="ECO:0000256" key="1">
    <source>
        <dbReference type="ARBA" id="ARBA00004604"/>
    </source>
</evidence>
<comment type="caution">
    <text evidence="8">The sequence shown here is derived from an EMBL/GenBank/DDBJ whole genome shotgun (WGS) entry which is preliminary data.</text>
</comment>
<evidence type="ECO:0000256" key="5">
    <source>
        <dbReference type="SAM" id="MobiDB-lite"/>
    </source>
</evidence>